<sequence>MNTDEQQQDGANLILAELLSSCRSVQLASQGERGPEASYTPFLYEDGDFYILISELAGHTANLIAHPTVGVMLIEDEEKSRNLFARTRLTLQCQAVKVKPETEEQSRLLDLYQQRHGDTVALLRTLPDFHLFRLSPDTGRFVIGFGRAFRVALPGFELQPITADKLEGG</sequence>
<dbReference type="EMBL" id="RQXV01000003">
    <property type="protein sequence ID" value="RRD00054.1"/>
    <property type="molecule type" value="Genomic_DNA"/>
</dbReference>
<dbReference type="Gene3D" id="2.30.110.10">
    <property type="entry name" value="Electron Transport, Fmn-binding Protein, Chain A"/>
    <property type="match status" value="1"/>
</dbReference>
<comment type="caution">
    <text evidence="3">The sequence shown here is derived from an EMBL/GenBank/DDBJ whole genome shotgun (WGS) entry which is preliminary data.</text>
</comment>
<dbReference type="GO" id="GO:0016627">
    <property type="term" value="F:oxidoreductase activity, acting on the CH-CH group of donors"/>
    <property type="evidence" value="ECO:0007669"/>
    <property type="project" value="TreeGrafter"/>
</dbReference>
<dbReference type="PANTHER" id="PTHR35176:SF6">
    <property type="entry name" value="HEME OXYGENASE HI_0854-RELATED"/>
    <property type="match status" value="1"/>
</dbReference>
<dbReference type="PANTHER" id="PTHR35176">
    <property type="entry name" value="HEME OXYGENASE HI_0854-RELATED"/>
    <property type="match status" value="1"/>
</dbReference>
<dbReference type="OrthoDB" id="5345368at2"/>
<reference evidence="3 4" key="1">
    <citation type="submission" date="2018-11" db="EMBL/GenBank/DDBJ databases">
        <title>The draft genome sequence of Amphritea balenae JAMM 1525T.</title>
        <authorList>
            <person name="Fang Z."/>
            <person name="Zhang Y."/>
            <person name="Han X."/>
        </authorList>
    </citation>
    <scope>NUCLEOTIDE SEQUENCE [LARGE SCALE GENOMIC DNA]</scope>
    <source>
        <strain evidence="3 4">JAMM 1525</strain>
    </source>
</reference>
<gene>
    <name evidence="3" type="ORF">EHS89_07540</name>
</gene>
<proteinExistence type="predicted"/>
<evidence type="ECO:0000313" key="3">
    <source>
        <dbReference type="EMBL" id="RRD00054.1"/>
    </source>
</evidence>
<feature type="domain" description="Pyridoxamine 5'-phosphate oxidase N-terminal" evidence="2">
    <location>
        <begin position="16"/>
        <end position="142"/>
    </location>
</feature>
<dbReference type="InterPro" id="IPR052019">
    <property type="entry name" value="F420H2_bilvrd_red/Heme_oxyg"/>
</dbReference>
<accession>A0A3P1SS97</accession>
<protein>
    <submittedName>
        <fullName evidence="3">HugZ family protein</fullName>
    </submittedName>
</protein>
<name>A0A3P1SS97_9GAMM</name>
<dbReference type="GO" id="GO:0005829">
    <property type="term" value="C:cytosol"/>
    <property type="evidence" value="ECO:0007669"/>
    <property type="project" value="TreeGrafter"/>
</dbReference>
<dbReference type="RefSeq" id="WP_124925524.1">
    <property type="nucleotide sequence ID" value="NZ_BMOH01000005.1"/>
</dbReference>
<dbReference type="Pfam" id="PF01243">
    <property type="entry name" value="PNPOx_N"/>
    <property type="match status" value="1"/>
</dbReference>
<dbReference type="InterPro" id="IPR012349">
    <property type="entry name" value="Split_barrel_FMN-bd"/>
</dbReference>
<keyword evidence="4" id="KW-1185">Reference proteome</keyword>
<dbReference type="Proteomes" id="UP000267535">
    <property type="component" value="Unassembled WGS sequence"/>
</dbReference>
<evidence type="ECO:0000256" key="1">
    <source>
        <dbReference type="ARBA" id="ARBA00023002"/>
    </source>
</evidence>
<dbReference type="PIRSF" id="PIRSF004633">
    <property type="entry name" value="UCP_PLP_oxd"/>
    <property type="match status" value="1"/>
</dbReference>
<organism evidence="3 4">
    <name type="scientific">Amphritea balenae</name>
    <dbReference type="NCBI Taxonomy" id="452629"/>
    <lineage>
        <taxon>Bacteria</taxon>
        <taxon>Pseudomonadati</taxon>
        <taxon>Pseudomonadota</taxon>
        <taxon>Gammaproteobacteria</taxon>
        <taxon>Oceanospirillales</taxon>
        <taxon>Oceanospirillaceae</taxon>
        <taxon>Amphritea</taxon>
    </lineage>
</organism>
<dbReference type="AlphaFoldDB" id="A0A3P1SS97"/>
<dbReference type="SUPFAM" id="SSF50475">
    <property type="entry name" value="FMN-binding split barrel"/>
    <property type="match status" value="1"/>
</dbReference>
<evidence type="ECO:0000313" key="4">
    <source>
        <dbReference type="Proteomes" id="UP000267535"/>
    </source>
</evidence>
<dbReference type="InterPro" id="IPR011576">
    <property type="entry name" value="Pyridox_Oxase_N"/>
</dbReference>
<evidence type="ECO:0000259" key="2">
    <source>
        <dbReference type="Pfam" id="PF01243"/>
    </source>
</evidence>
<dbReference type="GO" id="GO:0070967">
    <property type="term" value="F:coenzyme F420 binding"/>
    <property type="evidence" value="ECO:0007669"/>
    <property type="project" value="TreeGrafter"/>
</dbReference>
<dbReference type="InterPro" id="IPR014419">
    <property type="entry name" value="HutZ"/>
</dbReference>
<keyword evidence="1" id="KW-0560">Oxidoreductase</keyword>